<accession>A0A151AWW5</accession>
<dbReference type="AlphaFoldDB" id="A0A151AWW5"/>
<evidence type="ECO:0000259" key="6">
    <source>
        <dbReference type="PROSITE" id="PS50929"/>
    </source>
</evidence>
<organism evidence="7 8">
    <name type="scientific">Clostridium tepidiprofundi DSM 19306</name>
    <dbReference type="NCBI Taxonomy" id="1121338"/>
    <lineage>
        <taxon>Bacteria</taxon>
        <taxon>Bacillati</taxon>
        <taxon>Bacillota</taxon>
        <taxon>Clostridia</taxon>
        <taxon>Eubacteriales</taxon>
        <taxon>Clostridiaceae</taxon>
        <taxon>Clostridium</taxon>
    </lineage>
</organism>
<evidence type="ECO:0000256" key="1">
    <source>
        <dbReference type="ARBA" id="ARBA00004651"/>
    </source>
</evidence>
<comment type="caution">
    <text evidence="7">The sequence shown here is derived from an EMBL/GenBank/DDBJ whole genome shotgun (WGS) entry which is preliminary data.</text>
</comment>
<evidence type="ECO:0000313" key="7">
    <source>
        <dbReference type="EMBL" id="KYH32060.1"/>
    </source>
</evidence>
<keyword evidence="8" id="KW-1185">Reference proteome</keyword>
<keyword evidence="7" id="KW-0547">Nucleotide-binding</keyword>
<evidence type="ECO:0000313" key="8">
    <source>
        <dbReference type="Proteomes" id="UP000075531"/>
    </source>
</evidence>
<dbReference type="RefSeq" id="WP_084364913.1">
    <property type="nucleotide sequence ID" value="NZ_LTBA01000040.1"/>
</dbReference>
<dbReference type="PROSITE" id="PS50929">
    <property type="entry name" value="ABC_TM1F"/>
    <property type="match status" value="1"/>
</dbReference>
<evidence type="ECO:0000256" key="3">
    <source>
        <dbReference type="ARBA" id="ARBA00022989"/>
    </source>
</evidence>
<feature type="transmembrane region" description="Helical" evidence="5">
    <location>
        <begin position="142"/>
        <end position="161"/>
    </location>
</feature>
<reference evidence="7 8" key="1">
    <citation type="submission" date="2016-02" db="EMBL/GenBank/DDBJ databases">
        <title>Genome sequence of Clostridium tepidiprofundi DSM 19306.</title>
        <authorList>
            <person name="Poehlein A."/>
            <person name="Daniel R."/>
        </authorList>
    </citation>
    <scope>NUCLEOTIDE SEQUENCE [LARGE SCALE GENOMIC DNA]</scope>
    <source>
        <strain evidence="7 8">DSM 19306</strain>
    </source>
</reference>
<evidence type="ECO:0000256" key="5">
    <source>
        <dbReference type="SAM" id="Phobius"/>
    </source>
</evidence>
<dbReference type="CDD" id="cd07346">
    <property type="entry name" value="ABC_6TM_exporters"/>
    <property type="match status" value="1"/>
</dbReference>
<proteinExistence type="predicted"/>
<dbReference type="PATRIC" id="fig|1121338.3.peg.2351"/>
<keyword evidence="3 5" id="KW-1133">Transmembrane helix</keyword>
<sequence length="216" mass="25134">MEIFAIILTFTVACLRLVGPWAQKILIDDVFIKKNTNLLFTTIMVWWLAIIADIFIEALRDYCFTTVGERTIRNLREELYRKLQKQNVSYFKQNGVGAIMYYFTNGIPAMGNLYQNIIPDILFYFVWFCVSLYTIFKLNWKLSLISIPFLILYAIICKLSIKPVRKSSKKVQENELQISTCLQESILAITDIKVNTLEAWDFQKLVSSLKNSLSLL</sequence>
<dbReference type="Proteomes" id="UP000075531">
    <property type="component" value="Unassembled WGS sequence"/>
</dbReference>
<dbReference type="STRING" id="1121338.CLTEP_22810"/>
<comment type="subcellular location">
    <subcellularLocation>
        <location evidence="1">Cell membrane</location>
        <topology evidence="1">Multi-pass membrane protein</topology>
    </subcellularLocation>
</comment>
<dbReference type="InterPro" id="IPR039421">
    <property type="entry name" value="Type_1_exporter"/>
</dbReference>
<feature type="transmembrane region" description="Helical" evidence="5">
    <location>
        <begin position="117"/>
        <end position="136"/>
    </location>
</feature>
<feature type="domain" description="ABC transmembrane type-1" evidence="6">
    <location>
        <begin position="3"/>
        <end position="216"/>
    </location>
</feature>
<dbReference type="Gene3D" id="1.20.1560.10">
    <property type="entry name" value="ABC transporter type 1, transmembrane domain"/>
    <property type="match status" value="1"/>
</dbReference>
<evidence type="ECO:0000256" key="2">
    <source>
        <dbReference type="ARBA" id="ARBA00022692"/>
    </source>
</evidence>
<keyword evidence="4 5" id="KW-0472">Membrane</keyword>
<keyword evidence="7" id="KW-0067">ATP-binding</keyword>
<dbReference type="InterPro" id="IPR011527">
    <property type="entry name" value="ABC1_TM_dom"/>
</dbReference>
<dbReference type="GO" id="GO:0015421">
    <property type="term" value="F:ABC-type oligopeptide transporter activity"/>
    <property type="evidence" value="ECO:0007669"/>
    <property type="project" value="TreeGrafter"/>
</dbReference>
<gene>
    <name evidence="7" type="ORF">CLTEP_22810</name>
</gene>
<name>A0A151AWW5_9CLOT</name>
<dbReference type="PANTHER" id="PTHR43394:SF1">
    <property type="entry name" value="ATP-BINDING CASSETTE SUB-FAMILY B MEMBER 10, MITOCHONDRIAL"/>
    <property type="match status" value="1"/>
</dbReference>
<dbReference type="EMBL" id="LTBA01000040">
    <property type="protein sequence ID" value="KYH32060.1"/>
    <property type="molecule type" value="Genomic_DNA"/>
</dbReference>
<feature type="transmembrane region" description="Helical" evidence="5">
    <location>
        <begin position="36"/>
        <end position="56"/>
    </location>
</feature>
<evidence type="ECO:0000256" key="4">
    <source>
        <dbReference type="ARBA" id="ARBA00023136"/>
    </source>
</evidence>
<dbReference type="GO" id="GO:0005886">
    <property type="term" value="C:plasma membrane"/>
    <property type="evidence" value="ECO:0007669"/>
    <property type="project" value="UniProtKB-SubCell"/>
</dbReference>
<protein>
    <submittedName>
        <fullName evidence="7">Putative ABC transporter ATP-binding protein</fullName>
    </submittedName>
</protein>
<keyword evidence="2 5" id="KW-0812">Transmembrane</keyword>
<dbReference type="PANTHER" id="PTHR43394">
    <property type="entry name" value="ATP-DEPENDENT PERMEASE MDL1, MITOCHONDRIAL"/>
    <property type="match status" value="1"/>
</dbReference>
<dbReference type="GO" id="GO:0005524">
    <property type="term" value="F:ATP binding"/>
    <property type="evidence" value="ECO:0007669"/>
    <property type="project" value="UniProtKB-KW"/>
</dbReference>
<dbReference type="InterPro" id="IPR036640">
    <property type="entry name" value="ABC1_TM_sf"/>
</dbReference>
<dbReference type="SUPFAM" id="SSF90123">
    <property type="entry name" value="ABC transporter transmembrane region"/>
    <property type="match status" value="1"/>
</dbReference>
<dbReference type="Pfam" id="PF00664">
    <property type="entry name" value="ABC_membrane"/>
    <property type="match status" value="1"/>
</dbReference>